<dbReference type="PANTHER" id="PTHR21716">
    <property type="entry name" value="TRANSMEMBRANE PROTEIN"/>
    <property type="match status" value="1"/>
</dbReference>
<evidence type="ECO:0000256" key="6">
    <source>
        <dbReference type="SAM" id="Phobius"/>
    </source>
</evidence>
<dbReference type="PATRIC" id="fig|1265738.3.peg.581"/>
<keyword evidence="3 6" id="KW-0812">Transmembrane</keyword>
<dbReference type="GO" id="GO:0016020">
    <property type="term" value="C:membrane"/>
    <property type="evidence" value="ECO:0007669"/>
    <property type="project" value="UniProtKB-SubCell"/>
</dbReference>
<comment type="similarity">
    <text evidence="2">Belongs to the autoinducer-2 exporter (AI-2E) (TC 2.A.86) family.</text>
</comment>
<feature type="transmembrane region" description="Helical" evidence="6">
    <location>
        <begin position="252"/>
        <end position="274"/>
    </location>
</feature>
<feature type="transmembrane region" description="Helical" evidence="6">
    <location>
        <begin position="135"/>
        <end position="161"/>
    </location>
</feature>
<feature type="transmembrane region" description="Helical" evidence="6">
    <location>
        <begin position="294"/>
        <end position="322"/>
    </location>
</feature>
<feature type="transmembrane region" description="Helical" evidence="6">
    <location>
        <begin position="6"/>
        <end position="33"/>
    </location>
</feature>
<evidence type="ECO:0000313" key="7">
    <source>
        <dbReference type="EMBL" id="EMI22514.1"/>
    </source>
</evidence>
<protein>
    <submittedName>
        <fullName evidence="7">Protein belonging to Uncharacterized protein family UPF0118</fullName>
    </submittedName>
</protein>
<comment type="subcellular location">
    <subcellularLocation>
        <location evidence="1">Membrane</location>
        <topology evidence="1">Multi-pass membrane protein</topology>
    </subcellularLocation>
</comment>
<organism evidence="7 8">
    <name type="scientific">Rhodopirellula maiorica SM1</name>
    <dbReference type="NCBI Taxonomy" id="1265738"/>
    <lineage>
        <taxon>Bacteria</taxon>
        <taxon>Pseudomonadati</taxon>
        <taxon>Planctomycetota</taxon>
        <taxon>Planctomycetia</taxon>
        <taxon>Pirellulales</taxon>
        <taxon>Pirellulaceae</taxon>
        <taxon>Novipirellula</taxon>
    </lineage>
</organism>
<comment type="caution">
    <text evidence="7">The sequence shown here is derived from an EMBL/GenBank/DDBJ whole genome shotgun (WGS) entry which is preliminary data.</text>
</comment>
<dbReference type="Pfam" id="PF01594">
    <property type="entry name" value="AI-2E_transport"/>
    <property type="match status" value="1"/>
</dbReference>
<dbReference type="Proteomes" id="UP000011991">
    <property type="component" value="Unassembled WGS sequence"/>
</dbReference>
<dbReference type="GO" id="GO:0055085">
    <property type="term" value="P:transmembrane transport"/>
    <property type="evidence" value="ECO:0007669"/>
    <property type="project" value="TreeGrafter"/>
</dbReference>
<gene>
    <name evidence="7" type="ORF">RMSM_00577</name>
</gene>
<evidence type="ECO:0000256" key="5">
    <source>
        <dbReference type="ARBA" id="ARBA00023136"/>
    </source>
</evidence>
<feature type="transmembrane region" description="Helical" evidence="6">
    <location>
        <begin position="45"/>
        <end position="77"/>
    </location>
</feature>
<evidence type="ECO:0000256" key="3">
    <source>
        <dbReference type="ARBA" id="ARBA00022692"/>
    </source>
</evidence>
<evidence type="ECO:0000256" key="4">
    <source>
        <dbReference type="ARBA" id="ARBA00022989"/>
    </source>
</evidence>
<evidence type="ECO:0000256" key="1">
    <source>
        <dbReference type="ARBA" id="ARBA00004141"/>
    </source>
</evidence>
<dbReference type="PANTHER" id="PTHR21716:SF16">
    <property type="entry name" value="BLL1467 PROTEIN"/>
    <property type="match status" value="1"/>
</dbReference>
<proteinExistence type="inferred from homology"/>
<dbReference type="EMBL" id="ANOG01000087">
    <property type="protein sequence ID" value="EMI22514.1"/>
    <property type="molecule type" value="Genomic_DNA"/>
</dbReference>
<feature type="transmembrane region" description="Helical" evidence="6">
    <location>
        <begin position="226"/>
        <end position="245"/>
    </location>
</feature>
<sequence>MIGIFLLLLIGGLGHAQVFLTPVILGFLLALVFSPVRRLMERAGIPAGIAATLIVTALVAAILLITYLLAVPVIVWIEDAPTIGVKLEERIREFRETLGGNQDGPSVNEVVDQIENAAMPSDADVQEVVVQERSYLGILASTAPAIVVQVVMVMVLLLFILASGDMFYEKIVHVMPTFRDKRKAMQIARDIERKLSRYLLTISIINATLGAAIGMVMWALGMPNPLLFAVVGCLFNFVPYIGAIVGSGIALVVGLLTFDGVIAGLFPAVAYYGLTAIEGQFVTPYFVGRNLKLNTVVVFIAVTFWAWLWSVVGMLVAVPLLVTIRTFCEHIPQLEPLGDFLSARGAEVEEETESVG</sequence>
<reference evidence="7 8" key="1">
    <citation type="journal article" date="2013" name="Mar. Genomics">
        <title>Expression of sulfatases in Rhodopirellula baltica and the diversity of sulfatases in the genus Rhodopirellula.</title>
        <authorList>
            <person name="Wegner C.E."/>
            <person name="Richter-Heitmann T."/>
            <person name="Klindworth A."/>
            <person name="Klockow C."/>
            <person name="Richter M."/>
            <person name="Achstetter T."/>
            <person name="Glockner F.O."/>
            <person name="Harder J."/>
        </authorList>
    </citation>
    <scope>NUCLEOTIDE SEQUENCE [LARGE SCALE GENOMIC DNA]</scope>
    <source>
        <strain evidence="7 8">SM1</strain>
    </source>
</reference>
<accession>M5S8L0</accession>
<dbReference type="AlphaFoldDB" id="M5S8L0"/>
<name>M5S8L0_9BACT</name>
<evidence type="ECO:0000313" key="8">
    <source>
        <dbReference type="Proteomes" id="UP000011991"/>
    </source>
</evidence>
<keyword evidence="8" id="KW-1185">Reference proteome</keyword>
<evidence type="ECO:0000256" key="2">
    <source>
        <dbReference type="ARBA" id="ARBA00009773"/>
    </source>
</evidence>
<feature type="transmembrane region" description="Helical" evidence="6">
    <location>
        <begin position="198"/>
        <end position="220"/>
    </location>
</feature>
<keyword evidence="5 6" id="KW-0472">Membrane</keyword>
<dbReference type="InterPro" id="IPR002549">
    <property type="entry name" value="AI-2E-like"/>
</dbReference>
<keyword evidence="4 6" id="KW-1133">Transmembrane helix</keyword>